<gene>
    <name evidence="2" type="ORF">EI163_15470</name>
</gene>
<evidence type="ECO:0000256" key="1">
    <source>
        <dbReference type="SAM" id="MobiDB-lite"/>
    </source>
</evidence>
<dbReference type="Proteomes" id="UP000754821">
    <property type="component" value="Unassembled WGS sequence"/>
</dbReference>
<dbReference type="NCBIfam" id="NF040486">
    <property type="entry name" value="SrfA_fam"/>
    <property type="match status" value="1"/>
</dbReference>
<comment type="caution">
    <text evidence="2">The sequence shown here is derived from an EMBL/GenBank/DDBJ whole genome shotgun (WGS) entry which is preliminary data.</text>
</comment>
<evidence type="ECO:0008006" key="4">
    <source>
        <dbReference type="Google" id="ProtNLM"/>
    </source>
</evidence>
<feature type="region of interest" description="Disordered" evidence="1">
    <location>
        <begin position="294"/>
        <end position="355"/>
    </location>
</feature>
<sequence length="469" mass="50681">MTSLLLHSGKTDQYRALGETGQPVFHSALQLRKTIARRLKGKERHLAIPQRDQQGEGVDWYSGIPGDVVPWKNATEGEREDARIQLESFKKEIQAVEMPGDGQGGDHEVFARLVKWSCHFPDENHVYLVDGTPVLTFWGFIHPEADRHANPLQCLYPETEPAQAPAPISPPLAPLAAAVPSNEPTAVKPRPWWRRLWWLLPLALLLGLLLLLGLKRCSTPPLEPKVELSLPTVQTPSFAVPQLPSQGLNTWPFSIGPKNLALPNGVFGLNAGASMPAQGSSTGTPAIALSDNSLANTMPSQSNMDLALSEPLPPVSELPVNALSPSATEPPAGRANTAQSPTALPEPLNLPANTPDGTAAFLDGNWQGAGVMDSQSGQPLQVRYAFNQGEGQMFIRRGGQAGVMCSGPVTAVMQSGELQVEAQERARCEDGSNYEMPRVECHQNEGEMADCAASYDDEPFPMRLQKASE</sequence>
<protein>
    <recommendedName>
        <fullName evidence="4">Virulence factor</fullName>
    </recommendedName>
</protein>
<name>A0ABR9FEN3_9GAMM</name>
<dbReference type="EMBL" id="RRZC01000021">
    <property type="protein sequence ID" value="MBE0404939.1"/>
    <property type="molecule type" value="Genomic_DNA"/>
</dbReference>
<evidence type="ECO:0000313" key="2">
    <source>
        <dbReference type="EMBL" id="MBE0404939.1"/>
    </source>
</evidence>
<proteinExistence type="predicted"/>
<organism evidence="2 3">
    <name type="scientific">Halomonas citrativorans</name>
    <dbReference type="NCBI Taxonomy" id="2742612"/>
    <lineage>
        <taxon>Bacteria</taxon>
        <taxon>Pseudomonadati</taxon>
        <taxon>Pseudomonadota</taxon>
        <taxon>Gammaproteobacteria</taxon>
        <taxon>Oceanospirillales</taxon>
        <taxon>Halomonadaceae</taxon>
        <taxon>Halomonas</taxon>
    </lineage>
</organism>
<feature type="compositionally biased region" description="Polar residues" evidence="1">
    <location>
        <begin position="294"/>
        <end position="304"/>
    </location>
</feature>
<reference evidence="2 3" key="1">
    <citation type="submission" date="2020-07" db="EMBL/GenBank/DDBJ databases">
        <title>Halophilic bacteria isolated from french cheeses.</title>
        <authorList>
            <person name="Kothe C.I."/>
            <person name="Farah-Kraiem B."/>
            <person name="Renault P."/>
            <person name="Dridi B."/>
        </authorList>
    </citation>
    <scope>NUCLEOTIDE SEQUENCE [LARGE SCALE GENOMIC DNA]</scope>
    <source>
        <strain evidence="2 3">FME16</strain>
    </source>
</reference>
<keyword evidence="3" id="KW-1185">Reference proteome</keyword>
<dbReference type="RefSeq" id="WP_192528416.1">
    <property type="nucleotide sequence ID" value="NZ_JABUYX010000004.1"/>
</dbReference>
<accession>A0ABR9FEN3</accession>
<evidence type="ECO:0000313" key="3">
    <source>
        <dbReference type="Proteomes" id="UP000754821"/>
    </source>
</evidence>
<dbReference type="InterPro" id="IPR047774">
    <property type="entry name" value="SrfA-like"/>
</dbReference>